<dbReference type="HOGENOM" id="CLU_010194_9_2_1"/>
<dbReference type="PANTHER" id="PTHR45458">
    <property type="entry name" value="SHORT-CHAIN DEHYDROGENASE/REDUCTASE SDR"/>
    <property type="match status" value="1"/>
</dbReference>
<keyword evidence="1" id="KW-0521">NADP</keyword>
<dbReference type="SUPFAM" id="SSF51735">
    <property type="entry name" value="NAD(P)-binding Rossmann-fold domains"/>
    <property type="match status" value="1"/>
</dbReference>
<evidence type="ECO:0000313" key="3">
    <source>
        <dbReference type="Proteomes" id="UP000028045"/>
    </source>
</evidence>
<dbReference type="Gene3D" id="3.40.50.720">
    <property type="entry name" value="NAD(P)-binding Rossmann-like Domain"/>
    <property type="match status" value="1"/>
</dbReference>
<sequence length="271" mass="29513">MPSFVITGVSRGLGWEFLKQVSSDHNNTVIGIVRNKPQTDKRVGEELAGRSNITILEAELTKYEEIKRAAVETAKITGGKLDYLLASAGQNMSWDALDPIGTLGEKSEELSAYFHMMMDVNVLANIHLYSAFIPLVLKGDAKKVVHLTSAMGDIDFTRDYDLYLGSVYSAGKAAMNMVTTKFAAQYKKDGVLFMGICPGVVNTGQFDNITPEQMAKFAPMMQTWQSYAPDFKGPISPEVSAKAVLAVINGSSLSDGHSAAILSHHGNKQWL</sequence>
<reference evidence="2 3" key="1">
    <citation type="journal article" date="2014" name="BMC Genomics">
        <title>Comparative genome sequencing reveals chemotype-specific gene clusters in the toxigenic black mold Stachybotrys.</title>
        <authorList>
            <person name="Semeiks J."/>
            <person name="Borek D."/>
            <person name="Otwinowski Z."/>
            <person name="Grishin N.V."/>
        </authorList>
    </citation>
    <scope>NUCLEOTIDE SEQUENCE [LARGE SCALE GENOMIC DNA]</scope>
    <source>
        <strain evidence="3">CBS 109288 / IBT 7711</strain>
    </source>
</reference>
<evidence type="ECO:0000256" key="1">
    <source>
        <dbReference type="ARBA" id="ARBA00022857"/>
    </source>
</evidence>
<dbReference type="OrthoDB" id="7289984at2759"/>
<dbReference type="PANTHER" id="PTHR45458:SF3">
    <property type="entry name" value="CHAIN DEHYDROGENASE (ATSC), PUTATIVE-RELATED"/>
    <property type="match status" value="1"/>
</dbReference>
<dbReference type="EMBL" id="KL648731">
    <property type="protein sequence ID" value="KEY64682.1"/>
    <property type="molecule type" value="Genomic_DNA"/>
</dbReference>
<dbReference type="Pfam" id="PF00106">
    <property type="entry name" value="adh_short"/>
    <property type="match status" value="1"/>
</dbReference>
<dbReference type="InterPro" id="IPR002347">
    <property type="entry name" value="SDR_fam"/>
</dbReference>
<dbReference type="Proteomes" id="UP000028045">
    <property type="component" value="Unassembled WGS sequence"/>
</dbReference>
<dbReference type="AlphaFoldDB" id="A0A084AHA3"/>
<dbReference type="PRINTS" id="PR00081">
    <property type="entry name" value="GDHRDH"/>
</dbReference>
<accession>A0A084AHA3</accession>
<dbReference type="InterPro" id="IPR036291">
    <property type="entry name" value="NAD(P)-bd_dom_sf"/>
</dbReference>
<protein>
    <submittedName>
        <fullName evidence="2">Uncharacterized protein</fullName>
    </submittedName>
</protein>
<dbReference type="GO" id="GO:0016616">
    <property type="term" value="F:oxidoreductase activity, acting on the CH-OH group of donors, NAD or NADP as acceptor"/>
    <property type="evidence" value="ECO:0007669"/>
    <property type="project" value="TreeGrafter"/>
</dbReference>
<gene>
    <name evidence="2" type="ORF">S7711_02882</name>
</gene>
<evidence type="ECO:0000313" key="2">
    <source>
        <dbReference type="EMBL" id="KEY64682.1"/>
    </source>
</evidence>
<keyword evidence="3" id="KW-1185">Reference proteome</keyword>
<organism evidence="2 3">
    <name type="scientific">Stachybotrys chartarum (strain CBS 109288 / IBT 7711)</name>
    <name type="common">Toxic black mold</name>
    <name type="synonym">Stilbospora chartarum</name>
    <dbReference type="NCBI Taxonomy" id="1280523"/>
    <lineage>
        <taxon>Eukaryota</taxon>
        <taxon>Fungi</taxon>
        <taxon>Dikarya</taxon>
        <taxon>Ascomycota</taxon>
        <taxon>Pezizomycotina</taxon>
        <taxon>Sordariomycetes</taxon>
        <taxon>Hypocreomycetidae</taxon>
        <taxon>Hypocreales</taxon>
        <taxon>Stachybotryaceae</taxon>
        <taxon>Stachybotrys</taxon>
    </lineage>
</organism>
<name>A0A084AHA3_STACB</name>
<dbReference type="InterPro" id="IPR020904">
    <property type="entry name" value="Sc_DH/Rdtase_CS"/>
</dbReference>
<dbReference type="PROSITE" id="PS00061">
    <property type="entry name" value="ADH_SHORT"/>
    <property type="match status" value="1"/>
</dbReference>
<dbReference type="InterPro" id="IPR052184">
    <property type="entry name" value="SDR_enzymes"/>
</dbReference>
<proteinExistence type="predicted"/>